<evidence type="ECO:0000313" key="2">
    <source>
        <dbReference type="Proteomes" id="UP000245207"/>
    </source>
</evidence>
<organism evidence="1 2">
    <name type="scientific">Artemisia annua</name>
    <name type="common">Sweet wormwood</name>
    <dbReference type="NCBI Taxonomy" id="35608"/>
    <lineage>
        <taxon>Eukaryota</taxon>
        <taxon>Viridiplantae</taxon>
        <taxon>Streptophyta</taxon>
        <taxon>Embryophyta</taxon>
        <taxon>Tracheophyta</taxon>
        <taxon>Spermatophyta</taxon>
        <taxon>Magnoliopsida</taxon>
        <taxon>eudicotyledons</taxon>
        <taxon>Gunneridae</taxon>
        <taxon>Pentapetalae</taxon>
        <taxon>asterids</taxon>
        <taxon>campanulids</taxon>
        <taxon>Asterales</taxon>
        <taxon>Asteraceae</taxon>
        <taxon>Asteroideae</taxon>
        <taxon>Anthemideae</taxon>
        <taxon>Artemisiinae</taxon>
        <taxon>Artemisia</taxon>
    </lineage>
</organism>
<dbReference type="GO" id="GO:0003964">
    <property type="term" value="F:RNA-directed DNA polymerase activity"/>
    <property type="evidence" value="ECO:0007669"/>
    <property type="project" value="UniProtKB-KW"/>
</dbReference>
<dbReference type="PANTHER" id="PTHR36617:SF5">
    <property type="entry name" value="OS05G0421675 PROTEIN"/>
    <property type="match status" value="1"/>
</dbReference>
<comment type="caution">
    <text evidence="1">The sequence shown here is derived from an EMBL/GenBank/DDBJ whole genome shotgun (WGS) entry which is preliminary data.</text>
</comment>
<dbReference type="STRING" id="35608.A0A2U1MU93"/>
<evidence type="ECO:0000313" key="1">
    <source>
        <dbReference type="EMBL" id="PWA64831.1"/>
    </source>
</evidence>
<keyword evidence="1" id="KW-0695">RNA-directed DNA polymerase</keyword>
<name>A0A2U1MU93_ARTAN</name>
<sequence length="209" mass="23682">MRRFLWAGSLVERKISWVAWDAVTTPKVEGGLGVSRLQCINEALLLKWVWRFKNAGSSMWKKVVVGCHGSSRAWTMLPCNPSASGCWKQIVKVGEKRLQNGRDLNSYFVDVVGNGSSINFWGDNWIGNGPLRKQYPNLFRLEKHKWATVASRVQFVDGVKTLAWEWRRNPSTNEEVSELFVLLSPFMIISGRMETIAGSGKATKTVYSR</sequence>
<protein>
    <submittedName>
        <fullName evidence="1">Reverse transcriptase domain, Reverse transcriptase zinc-binding domain protein</fullName>
    </submittedName>
</protein>
<dbReference type="EMBL" id="PKPP01004341">
    <property type="protein sequence ID" value="PWA64831.1"/>
    <property type="molecule type" value="Genomic_DNA"/>
</dbReference>
<keyword evidence="1" id="KW-0808">Transferase</keyword>
<dbReference type="Proteomes" id="UP000245207">
    <property type="component" value="Unassembled WGS sequence"/>
</dbReference>
<dbReference type="AlphaFoldDB" id="A0A2U1MU93"/>
<dbReference type="PANTHER" id="PTHR36617">
    <property type="entry name" value="PROTEIN, PUTATIVE-RELATED"/>
    <property type="match status" value="1"/>
</dbReference>
<reference evidence="1 2" key="1">
    <citation type="journal article" date="2018" name="Mol. Plant">
        <title>The genome of Artemisia annua provides insight into the evolution of Asteraceae family and artemisinin biosynthesis.</title>
        <authorList>
            <person name="Shen Q."/>
            <person name="Zhang L."/>
            <person name="Liao Z."/>
            <person name="Wang S."/>
            <person name="Yan T."/>
            <person name="Shi P."/>
            <person name="Liu M."/>
            <person name="Fu X."/>
            <person name="Pan Q."/>
            <person name="Wang Y."/>
            <person name="Lv Z."/>
            <person name="Lu X."/>
            <person name="Zhang F."/>
            <person name="Jiang W."/>
            <person name="Ma Y."/>
            <person name="Chen M."/>
            <person name="Hao X."/>
            <person name="Li L."/>
            <person name="Tang Y."/>
            <person name="Lv G."/>
            <person name="Zhou Y."/>
            <person name="Sun X."/>
            <person name="Brodelius P.E."/>
            <person name="Rose J.K.C."/>
            <person name="Tang K."/>
        </authorList>
    </citation>
    <scope>NUCLEOTIDE SEQUENCE [LARGE SCALE GENOMIC DNA]</scope>
    <source>
        <strain evidence="2">cv. Huhao1</strain>
        <tissue evidence="1">Leaf</tissue>
    </source>
</reference>
<gene>
    <name evidence="1" type="ORF">CTI12_AA340680</name>
</gene>
<keyword evidence="2" id="KW-1185">Reference proteome</keyword>
<proteinExistence type="predicted"/>
<keyword evidence="1" id="KW-0548">Nucleotidyltransferase</keyword>
<accession>A0A2U1MU93</accession>
<dbReference type="OrthoDB" id="1740865at2759"/>